<dbReference type="InterPro" id="IPR029058">
    <property type="entry name" value="AB_hydrolase_fold"/>
</dbReference>
<name>A0A2R3IZ03_9PSED</name>
<dbReference type="Proteomes" id="UP000238390">
    <property type="component" value="Chromosome"/>
</dbReference>
<dbReference type="Gene3D" id="1.10.1200.10">
    <property type="entry name" value="ACP-like"/>
    <property type="match status" value="1"/>
</dbReference>
<feature type="domain" description="Thioesterase TesA-like" evidence="8">
    <location>
        <begin position="126"/>
        <end position="356"/>
    </location>
</feature>
<dbReference type="SUPFAM" id="SSF47336">
    <property type="entry name" value="ACP-like"/>
    <property type="match status" value="1"/>
</dbReference>
<dbReference type="SUPFAM" id="SSF48264">
    <property type="entry name" value="Cytochrome P450"/>
    <property type="match status" value="1"/>
</dbReference>
<dbReference type="GO" id="GO:0005506">
    <property type="term" value="F:iron ion binding"/>
    <property type="evidence" value="ECO:0007669"/>
    <property type="project" value="InterPro"/>
</dbReference>
<evidence type="ECO:0000256" key="5">
    <source>
        <dbReference type="ARBA" id="ARBA00023002"/>
    </source>
</evidence>
<dbReference type="Gene3D" id="3.40.50.1820">
    <property type="entry name" value="alpha/beta hydrolase"/>
    <property type="match status" value="1"/>
</dbReference>
<evidence type="ECO:0000256" key="6">
    <source>
        <dbReference type="ARBA" id="ARBA00023004"/>
    </source>
</evidence>
<proteinExistence type="inferred from homology"/>
<accession>A0A2R3IZ03</accession>
<dbReference type="GO" id="GO:0016787">
    <property type="term" value="F:hydrolase activity"/>
    <property type="evidence" value="ECO:0007669"/>
    <property type="project" value="UniProtKB-KW"/>
</dbReference>
<evidence type="ECO:0000256" key="7">
    <source>
        <dbReference type="ARBA" id="ARBA00023033"/>
    </source>
</evidence>
<dbReference type="FunFam" id="1.10.630.10:FF:000018">
    <property type="entry name" value="Cytochrome P450 monooxygenase"/>
    <property type="match status" value="1"/>
</dbReference>
<reference evidence="9 10" key="1">
    <citation type="submission" date="2018-02" db="EMBL/GenBank/DDBJ databases">
        <title>FDA/CDC Antimicrobial Resistant Isolate Bank Genome Sequencing.</title>
        <authorList>
            <person name="Benahmed F.H."/>
            <person name="Lutgring J.D."/>
            <person name="Yoo B."/>
            <person name="Machado M."/>
            <person name="Brown A."/>
            <person name="McAllister G."/>
            <person name="Perry A."/>
            <person name="Halpin A.L."/>
            <person name="Vavikolanu K."/>
            <person name="Ott S."/>
            <person name="Zhao X."/>
            <person name="Tallon L.J."/>
            <person name="Sadzewicz L."/>
            <person name="Aluvathingal J."/>
            <person name="Nadendla S."/>
            <person name="Voskania-kordi A."/>
            <person name="Simonyan V."/>
            <person name="Patel J."/>
            <person name="Shawar R.M."/>
        </authorList>
    </citation>
    <scope>NUCLEOTIDE SEQUENCE [LARGE SCALE GENOMIC DNA]</scope>
    <source>
        <strain evidence="9 10">AR_0356</strain>
    </source>
</reference>
<dbReference type="InterPro" id="IPR020802">
    <property type="entry name" value="TesA-like"/>
</dbReference>
<evidence type="ECO:0000256" key="1">
    <source>
        <dbReference type="ARBA" id="ARBA00001971"/>
    </source>
</evidence>
<evidence type="ECO:0000313" key="10">
    <source>
        <dbReference type="Proteomes" id="UP000238390"/>
    </source>
</evidence>
<evidence type="ECO:0000256" key="3">
    <source>
        <dbReference type="ARBA" id="ARBA00022617"/>
    </source>
</evidence>
<dbReference type="EMBL" id="CP027169">
    <property type="protein sequence ID" value="AVK07136.1"/>
    <property type="molecule type" value="Genomic_DNA"/>
</dbReference>
<dbReference type="InterPro" id="IPR001128">
    <property type="entry name" value="Cyt_P450"/>
</dbReference>
<dbReference type="GeneID" id="77221008"/>
<comment type="cofactor">
    <cofactor evidence="1">
        <name>heme</name>
        <dbReference type="ChEBI" id="CHEBI:30413"/>
    </cofactor>
</comment>
<keyword evidence="3" id="KW-0349">Heme</keyword>
<dbReference type="InterPro" id="IPR001031">
    <property type="entry name" value="Thioesterase"/>
</dbReference>
<dbReference type="GO" id="GO:0020037">
    <property type="term" value="F:heme binding"/>
    <property type="evidence" value="ECO:0007669"/>
    <property type="project" value="InterPro"/>
</dbReference>
<dbReference type="InterPro" id="IPR002397">
    <property type="entry name" value="Cyt_P450_B"/>
</dbReference>
<dbReference type="Pfam" id="PF00067">
    <property type="entry name" value="p450"/>
    <property type="match status" value="1"/>
</dbReference>
<keyword evidence="9" id="KW-0378">Hydrolase</keyword>
<dbReference type="SMART" id="SM00824">
    <property type="entry name" value="PKS_TE"/>
    <property type="match status" value="1"/>
</dbReference>
<dbReference type="GO" id="GO:0004497">
    <property type="term" value="F:monooxygenase activity"/>
    <property type="evidence" value="ECO:0007669"/>
    <property type="project" value="UniProtKB-KW"/>
</dbReference>
<evidence type="ECO:0000259" key="8">
    <source>
        <dbReference type="SMART" id="SM00824"/>
    </source>
</evidence>
<sequence>MDERHTQGLAALGGDALFELPAAQRCIRLGRALAEEVARLAGRAAPVGASLEEAGLASLETLVLAGKVERRLGVRLPASAWQGHQATPERLAQRIVQNLRPEDPATAGSRLGAVALGGWRVAAPLFCLGGAGGAVGYLAALDAALAASRPLVALRSPGLEGEEPPLGSVEEQAARYIQVIKAIQPEGPYLLAGHSYGGIVAYEMAQQLGVRGEPVGALLLIDTLRVENSGDSEPPAAETLAYELGLVQRRLGGAHQSRPLTDNPQLVAVYRSNYAAMERYEPRHYPGPVTLFKAREALPAATLHPQRRTRLYFDDPTLGWGALCPALRVVELEGDHFSLVLPPRAQRLAAAIEEVLGEEATFELGVERLRAAGGLSSRRALEETPEGGLELHPYHPDFLANPYPFLHQLRARAPLYRDREGNWWLTRYADVSACLRDPRFSADPARQSGAGGPGASWFDHQRLQPLARFYDNFMLFNDAPRHTRLKRLFAPAFTPEAVRRWGARIDVLVEELLDAMLERPAPELIQDFAEPLTIRVAAELFDFPREDVGQLLAWGRDLAAGLDLAAVQGDAARINRSAAAFSDYLREQAHGWLQGTARRSGTAPILDGAAMLDAGLALDDLVAAYAMVFMASFETTISMVGNSTLALFDHPGQLERLRREPELLGNAVEELLRYDGAVRSGLRCTLEEVEIGGQRVPAGERIILYFLAANRDPAMFAAPDRLLLDRANARQHLAFAHGPHYCLGAALARLELQGALRALARRRLAPLPQAEGLSWRRSAAFRTLERLPVVAAGPQNTWE</sequence>
<dbReference type="GO" id="GO:0016705">
    <property type="term" value="F:oxidoreductase activity, acting on paired donors, with incorporation or reduction of molecular oxygen"/>
    <property type="evidence" value="ECO:0007669"/>
    <property type="project" value="InterPro"/>
</dbReference>
<dbReference type="InterPro" id="IPR036736">
    <property type="entry name" value="ACP-like_sf"/>
</dbReference>
<dbReference type="AlphaFoldDB" id="A0A2R3IZ03"/>
<keyword evidence="6" id="KW-0408">Iron</keyword>
<organism evidence="9 10">
    <name type="scientific">Pseudomonas paraeruginosa</name>
    <dbReference type="NCBI Taxonomy" id="2994495"/>
    <lineage>
        <taxon>Bacteria</taxon>
        <taxon>Pseudomonadati</taxon>
        <taxon>Pseudomonadota</taxon>
        <taxon>Gammaproteobacteria</taxon>
        <taxon>Pseudomonadales</taxon>
        <taxon>Pseudomonadaceae</taxon>
        <taxon>Pseudomonas</taxon>
    </lineage>
</organism>
<dbReference type="PANTHER" id="PTHR46696">
    <property type="entry name" value="P450, PUTATIVE (EUROFUNG)-RELATED"/>
    <property type="match status" value="1"/>
</dbReference>
<evidence type="ECO:0000256" key="4">
    <source>
        <dbReference type="ARBA" id="ARBA00022723"/>
    </source>
</evidence>
<gene>
    <name evidence="9" type="ORF">CSB93_4049</name>
</gene>
<dbReference type="Pfam" id="PF00975">
    <property type="entry name" value="Thioesterase"/>
    <property type="match status" value="1"/>
</dbReference>
<dbReference type="CDD" id="cd20625">
    <property type="entry name" value="CYP164-like"/>
    <property type="match status" value="1"/>
</dbReference>
<dbReference type="PANTHER" id="PTHR46696:SF1">
    <property type="entry name" value="CYTOCHROME P450 YJIB-RELATED"/>
    <property type="match status" value="1"/>
</dbReference>
<dbReference type="PRINTS" id="PR00359">
    <property type="entry name" value="BP450"/>
</dbReference>
<dbReference type="InterPro" id="IPR036396">
    <property type="entry name" value="Cyt_P450_sf"/>
</dbReference>
<evidence type="ECO:0000256" key="2">
    <source>
        <dbReference type="ARBA" id="ARBA00010617"/>
    </source>
</evidence>
<keyword evidence="4" id="KW-0479">Metal-binding</keyword>
<evidence type="ECO:0000313" key="9">
    <source>
        <dbReference type="EMBL" id="AVK07136.1"/>
    </source>
</evidence>
<comment type="similarity">
    <text evidence="2">Belongs to the cytochrome P450 family.</text>
</comment>
<protein>
    <submittedName>
        <fullName evidence="9">Alpha/beta hydrolase family protein</fullName>
    </submittedName>
</protein>
<dbReference type="SUPFAM" id="SSF53474">
    <property type="entry name" value="alpha/beta-Hydrolases"/>
    <property type="match status" value="1"/>
</dbReference>
<keyword evidence="10" id="KW-1185">Reference proteome</keyword>
<keyword evidence="7" id="KW-0503">Monooxygenase</keyword>
<dbReference type="RefSeq" id="WP_079383501.1">
    <property type="nucleotide sequence ID" value="NZ_CP020560.1"/>
</dbReference>
<keyword evidence="5" id="KW-0560">Oxidoreductase</keyword>
<dbReference type="Gene3D" id="1.10.630.10">
    <property type="entry name" value="Cytochrome P450"/>
    <property type="match status" value="1"/>
</dbReference>